<reference evidence="18" key="1">
    <citation type="submission" date="2024-05" db="EMBL/GenBank/DDBJ databases">
        <title>Campylobacter coli isolated from environmental waters in Slovenia.</title>
        <authorList>
            <person name="Zautner A.E."/>
            <person name="Bunk B."/>
            <person name="Riedel T."/>
            <person name="Sproeer C."/>
        </authorList>
    </citation>
    <scope>NUCLEOTIDE SEQUENCE</scope>
    <source>
        <strain evidence="18">CCS1377</strain>
    </source>
</reference>
<dbReference type="InterPro" id="IPR008250">
    <property type="entry name" value="ATPase_P-typ_transduc_dom_A_sf"/>
</dbReference>
<feature type="transmembrane region" description="Helical" evidence="16">
    <location>
        <begin position="146"/>
        <end position="166"/>
    </location>
</feature>
<dbReference type="GO" id="GO:0055070">
    <property type="term" value="P:copper ion homeostasis"/>
    <property type="evidence" value="ECO:0007669"/>
    <property type="project" value="TreeGrafter"/>
</dbReference>
<keyword evidence="8 16" id="KW-0067">ATP-binding</keyword>
<dbReference type="SUPFAM" id="SSF56784">
    <property type="entry name" value="HAD-like"/>
    <property type="match status" value="1"/>
</dbReference>
<dbReference type="InterPro" id="IPR023214">
    <property type="entry name" value="HAD_sf"/>
</dbReference>
<dbReference type="EC" id="7.2.2.9" evidence="13"/>
<dbReference type="GO" id="GO:0005507">
    <property type="term" value="F:copper ion binding"/>
    <property type="evidence" value="ECO:0007669"/>
    <property type="project" value="TreeGrafter"/>
</dbReference>
<evidence type="ECO:0000256" key="4">
    <source>
        <dbReference type="ARBA" id="ARBA00022553"/>
    </source>
</evidence>
<evidence type="ECO:0000256" key="1">
    <source>
        <dbReference type="ARBA" id="ARBA00004127"/>
    </source>
</evidence>
<organism evidence="18">
    <name type="scientific">Campylobacter sp. CCS1377</name>
    <dbReference type="NCBI Taxonomy" id="3158229"/>
    <lineage>
        <taxon>Bacteria</taxon>
        <taxon>Pseudomonadati</taxon>
        <taxon>Campylobacterota</taxon>
        <taxon>Epsilonproteobacteria</taxon>
        <taxon>Campylobacterales</taxon>
        <taxon>Campylobacteraceae</taxon>
        <taxon>Campylobacter</taxon>
    </lineage>
</organism>
<feature type="transmembrane region" description="Helical" evidence="16">
    <location>
        <begin position="112"/>
        <end position="134"/>
    </location>
</feature>
<evidence type="ECO:0000256" key="11">
    <source>
        <dbReference type="ARBA" id="ARBA00023136"/>
    </source>
</evidence>
<feature type="transmembrane region" description="Helical" evidence="16">
    <location>
        <begin position="86"/>
        <end position="106"/>
    </location>
</feature>
<dbReference type="InterPro" id="IPR023299">
    <property type="entry name" value="ATPase_P-typ_cyto_dom_N"/>
</dbReference>
<dbReference type="Pfam" id="PF00403">
    <property type="entry name" value="HMA"/>
    <property type="match status" value="1"/>
</dbReference>
<evidence type="ECO:0000256" key="10">
    <source>
        <dbReference type="ARBA" id="ARBA00022989"/>
    </source>
</evidence>
<evidence type="ECO:0000256" key="3">
    <source>
        <dbReference type="ARBA" id="ARBA00006024"/>
    </source>
</evidence>
<evidence type="ECO:0000256" key="5">
    <source>
        <dbReference type="ARBA" id="ARBA00022692"/>
    </source>
</evidence>
<dbReference type="GO" id="GO:0005524">
    <property type="term" value="F:ATP binding"/>
    <property type="evidence" value="ECO:0007669"/>
    <property type="project" value="UniProtKB-UniRule"/>
</dbReference>
<comment type="catalytic activity">
    <reaction evidence="15">
        <text>Cu(2+)(in) + ATP + H2O = Cu(2+)(out) + ADP + phosphate + H(+)</text>
        <dbReference type="Rhea" id="RHEA:10376"/>
        <dbReference type="ChEBI" id="CHEBI:15377"/>
        <dbReference type="ChEBI" id="CHEBI:15378"/>
        <dbReference type="ChEBI" id="CHEBI:29036"/>
        <dbReference type="ChEBI" id="CHEBI:30616"/>
        <dbReference type="ChEBI" id="CHEBI:43474"/>
        <dbReference type="ChEBI" id="CHEBI:456216"/>
        <dbReference type="EC" id="7.2.2.9"/>
    </reaction>
</comment>
<comment type="similarity">
    <text evidence="3 16">Belongs to the cation transport ATPase (P-type) (TC 3.A.3) family. Type IB subfamily.</text>
</comment>
<dbReference type="EMBL" id="CP155620">
    <property type="protein sequence ID" value="XBJ28728.1"/>
    <property type="molecule type" value="Genomic_DNA"/>
</dbReference>
<dbReference type="Pfam" id="PF00702">
    <property type="entry name" value="Hydrolase"/>
    <property type="match status" value="1"/>
</dbReference>
<evidence type="ECO:0000256" key="9">
    <source>
        <dbReference type="ARBA" id="ARBA00022967"/>
    </source>
</evidence>
<accession>A0AAU7E762</accession>
<keyword evidence="5 16" id="KW-0812">Transmembrane</keyword>
<dbReference type="InterPro" id="IPR059000">
    <property type="entry name" value="ATPase_P-type_domA"/>
</dbReference>
<evidence type="ECO:0000256" key="7">
    <source>
        <dbReference type="ARBA" id="ARBA00022741"/>
    </source>
</evidence>
<dbReference type="SFLD" id="SFLDG00002">
    <property type="entry name" value="C1.7:_P-type_atpase_like"/>
    <property type="match status" value="1"/>
</dbReference>
<dbReference type="Gene3D" id="3.40.50.1000">
    <property type="entry name" value="HAD superfamily/HAD-like"/>
    <property type="match status" value="1"/>
</dbReference>
<dbReference type="InterPro" id="IPR023298">
    <property type="entry name" value="ATPase_P-typ_TM_dom_sf"/>
</dbReference>
<proteinExistence type="inferred from homology"/>
<sequence length="707" mass="78405">MQEIRLKIGKMTCVNCSNAIEKVCKKLDGVEDASVSYINSSGVFLLKDAKTKQKVLDKITALGFEILADDENLAQYKLHSLKKLKWNFFASLILSCVIMAFEMLLFNTFSSFVQLFLGAFVIFFCGREFFIHAIKGLKNKALDMNTLVSLGSFSAFVYSLLAFLDFFEEKHLYFSGGAMIISFILLGKFLEEKAKFKAYDYQRKLEAIDTQKALLVKDGVVKEILSSFVKENDEILVKEGESVCVDGVVISGKAEVDLSFLNGEFIPLTKQSGDLIQAGTFLINGNLRIKAQKKSIDSTLEKLKDLIYKAGNAKMPIAQFADKISAYFVAFILILSCFVFAFWAFKEGLNSAFLHACAVLLISCPCALGLATPIAIVIALSNAAKNGILIKNPPVLEILHKIQFSIFDKTGTLSEDKLKIYASLMSLQDFEKLTQIQKLSNHPISKAFSDEIQGSNLKGTLKTLPTKGIAYEEENVLYLAGNEKLLQEYQVSIDEKFLNFVQKNRDKAPVAVFFAKDKMCLGVVCLSNELRNDARNLCEFFTQEKITNVILSGDNENNVKTVASKLGIKEFYFALKPEEKLQMIKQYESKGKCLFMGDGINDAAALALADVGIVVNNANNLAKESGDIVLNKNELMLAAYVFKLSKKTMSIIKLNLLWAFVYNALCIPIAAGAFSFIVLSPHIAALAMCFSSLSVVLNSLRLLRKIA</sequence>
<dbReference type="Pfam" id="PF00122">
    <property type="entry name" value="E1-E2_ATPase"/>
    <property type="match status" value="1"/>
</dbReference>
<keyword evidence="6 16" id="KW-0479">Metal-binding</keyword>
<dbReference type="InterPro" id="IPR036163">
    <property type="entry name" value="HMA_dom_sf"/>
</dbReference>
<feature type="transmembrane region" description="Helical" evidence="16">
    <location>
        <begin position="172"/>
        <end position="190"/>
    </location>
</feature>
<dbReference type="SUPFAM" id="SSF55008">
    <property type="entry name" value="HMA, heavy metal-associated domain"/>
    <property type="match status" value="1"/>
</dbReference>
<dbReference type="InterPro" id="IPR001757">
    <property type="entry name" value="P_typ_ATPase"/>
</dbReference>
<dbReference type="GO" id="GO:0005886">
    <property type="term" value="C:plasma membrane"/>
    <property type="evidence" value="ECO:0007669"/>
    <property type="project" value="UniProtKB-SubCell"/>
</dbReference>
<dbReference type="PRINTS" id="PR00119">
    <property type="entry name" value="CATATPASE"/>
</dbReference>
<dbReference type="NCBIfam" id="TIGR01525">
    <property type="entry name" value="ATPase-IB_hvy"/>
    <property type="match status" value="1"/>
</dbReference>
<keyword evidence="10 16" id="KW-1133">Transmembrane helix</keyword>
<feature type="transmembrane region" description="Helical" evidence="16">
    <location>
        <begin position="683"/>
        <end position="703"/>
    </location>
</feature>
<keyword evidence="7 16" id="KW-0547">Nucleotide-binding</keyword>
<evidence type="ECO:0000313" key="18">
    <source>
        <dbReference type="EMBL" id="XBJ28728.1"/>
    </source>
</evidence>
<evidence type="ECO:0000256" key="8">
    <source>
        <dbReference type="ARBA" id="ARBA00022840"/>
    </source>
</evidence>
<keyword evidence="4" id="KW-0597">Phosphoprotein</keyword>
<dbReference type="CDD" id="cd00371">
    <property type="entry name" value="HMA"/>
    <property type="match status" value="1"/>
</dbReference>
<dbReference type="NCBIfam" id="TIGR01511">
    <property type="entry name" value="ATPase-IB1_Cu"/>
    <property type="match status" value="1"/>
</dbReference>
<evidence type="ECO:0000256" key="2">
    <source>
        <dbReference type="ARBA" id="ARBA00004236"/>
    </source>
</evidence>
<dbReference type="PROSITE" id="PS50846">
    <property type="entry name" value="HMA_2"/>
    <property type="match status" value="1"/>
</dbReference>
<dbReference type="NCBIfam" id="TIGR01494">
    <property type="entry name" value="ATPase_P-type"/>
    <property type="match status" value="1"/>
</dbReference>
<dbReference type="InterPro" id="IPR044492">
    <property type="entry name" value="P_typ_ATPase_HD_dom"/>
</dbReference>
<dbReference type="PANTHER" id="PTHR43520:SF8">
    <property type="entry name" value="P-TYPE CU(+) TRANSPORTER"/>
    <property type="match status" value="1"/>
</dbReference>
<dbReference type="PRINTS" id="PR00943">
    <property type="entry name" value="CUATPASE"/>
</dbReference>
<dbReference type="GO" id="GO:0016887">
    <property type="term" value="F:ATP hydrolysis activity"/>
    <property type="evidence" value="ECO:0007669"/>
    <property type="project" value="InterPro"/>
</dbReference>
<dbReference type="RefSeq" id="WP_348518275.1">
    <property type="nucleotide sequence ID" value="NZ_CP155620.1"/>
</dbReference>
<dbReference type="GO" id="GO:0043682">
    <property type="term" value="F:P-type divalent copper transporter activity"/>
    <property type="evidence" value="ECO:0007669"/>
    <property type="project" value="UniProtKB-EC"/>
</dbReference>
<dbReference type="PANTHER" id="PTHR43520">
    <property type="entry name" value="ATP7, ISOFORM B"/>
    <property type="match status" value="1"/>
</dbReference>
<keyword evidence="16" id="KW-1003">Cell membrane</keyword>
<feature type="transmembrane region" description="Helical" evidence="16">
    <location>
        <begin position="324"/>
        <end position="345"/>
    </location>
</feature>
<feature type="transmembrane region" description="Helical" evidence="16">
    <location>
        <begin position="351"/>
        <end position="380"/>
    </location>
</feature>
<protein>
    <recommendedName>
        <fullName evidence="14">Copper-transporting ATPase</fullName>
        <ecNumber evidence="13">7.2.2.9</ecNumber>
    </recommendedName>
</protein>
<dbReference type="InterPro" id="IPR027256">
    <property type="entry name" value="P-typ_ATPase_IB"/>
</dbReference>
<feature type="domain" description="HMA" evidence="17">
    <location>
        <begin position="2"/>
        <end position="67"/>
    </location>
</feature>
<dbReference type="AlphaFoldDB" id="A0AAU7E762"/>
<dbReference type="Gene3D" id="2.70.150.10">
    <property type="entry name" value="Calcium-transporting ATPase, cytoplasmic transduction domain A"/>
    <property type="match status" value="1"/>
</dbReference>
<comment type="function">
    <text evidence="12">Probably involved in copper export.</text>
</comment>
<dbReference type="InterPro" id="IPR036412">
    <property type="entry name" value="HAD-like_sf"/>
</dbReference>
<feature type="transmembrane region" description="Helical" evidence="16">
    <location>
        <begin position="656"/>
        <end position="677"/>
    </location>
</feature>
<evidence type="ECO:0000256" key="16">
    <source>
        <dbReference type="RuleBase" id="RU362081"/>
    </source>
</evidence>
<evidence type="ECO:0000256" key="15">
    <source>
        <dbReference type="ARBA" id="ARBA00047424"/>
    </source>
</evidence>
<comment type="subcellular location">
    <subcellularLocation>
        <location evidence="2 16">Cell membrane</location>
    </subcellularLocation>
    <subcellularLocation>
        <location evidence="1">Endomembrane system</location>
        <topology evidence="1">Multi-pass membrane protein</topology>
    </subcellularLocation>
</comment>
<dbReference type="Gene3D" id="3.40.1110.10">
    <property type="entry name" value="Calcium-transporting ATPase, cytoplasmic domain N"/>
    <property type="match status" value="1"/>
</dbReference>
<dbReference type="SUPFAM" id="SSF81665">
    <property type="entry name" value="Calcium ATPase, transmembrane domain M"/>
    <property type="match status" value="1"/>
</dbReference>
<evidence type="ECO:0000256" key="13">
    <source>
        <dbReference type="ARBA" id="ARBA00038904"/>
    </source>
</evidence>
<dbReference type="SFLD" id="SFLDF00027">
    <property type="entry name" value="p-type_atpase"/>
    <property type="match status" value="1"/>
</dbReference>
<evidence type="ECO:0000256" key="12">
    <source>
        <dbReference type="ARBA" id="ARBA00037143"/>
    </source>
</evidence>
<evidence type="ECO:0000259" key="17">
    <source>
        <dbReference type="PROSITE" id="PS50846"/>
    </source>
</evidence>
<keyword evidence="11 16" id="KW-0472">Membrane</keyword>
<dbReference type="SFLD" id="SFLDS00003">
    <property type="entry name" value="Haloacid_Dehalogenase"/>
    <property type="match status" value="1"/>
</dbReference>
<dbReference type="Gene3D" id="3.30.70.100">
    <property type="match status" value="1"/>
</dbReference>
<evidence type="ECO:0000256" key="14">
    <source>
        <dbReference type="ARBA" id="ARBA00040690"/>
    </source>
</evidence>
<dbReference type="InterPro" id="IPR006121">
    <property type="entry name" value="HMA_dom"/>
</dbReference>
<gene>
    <name evidence="18" type="ORF">AAH949_06400</name>
</gene>
<dbReference type="SUPFAM" id="SSF81653">
    <property type="entry name" value="Calcium ATPase, transduction domain A"/>
    <property type="match status" value="1"/>
</dbReference>
<keyword evidence="9" id="KW-1278">Translocase</keyword>
<dbReference type="GO" id="GO:0012505">
    <property type="term" value="C:endomembrane system"/>
    <property type="evidence" value="ECO:0007669"/>
    <property type="project" value="UniProtKB-SubCell"/>
</dbReference>
<evidence type="ECO:0000256" key="6">
    <source>
        <dbReference type="ARBA" id="ARBA00022723"/>
    </source>
</evidence>
<name>A0AAU7E762_9BACT</name>